<dbReference type="PANTHER" id="PTHR10434:SF11">
    <property type="entry name" value="1-ACYL-SN-GLYCEROL-3-PHOSPHATE ACYLTRANSFERASE"/>
    <property type="match status" value="1"/>
</dbReference>
<evidence type="ECO:0000256" key="1">
    <source>
        <dbReference type="ARBA" id="ARBA00005189"/>
    </source>
</evidence>
<dbReference type="PANTHER" id="PTHR10434">
    <property type="entry name" value="1-ACYL-SN-GLYCEROL-3-PHOSPHATE ACYLTRANSFERASE"/>
    <property type="match status" value="1"/>
</dbReference>
<name>A0ABW5CGZ2_9HYPH</name>
<dbReference type="CDD" id="cd07989">
    <property type="entry name" value="LPLAT_AGPAT-like"/>
    <property type="match status" value="1"/>
</dbReference>
<dbReference type="EMBL" id="JBHUIJ010000004">
    <property type="protein sequence ID" value="MFD2236539.1"/>
    <property type="molecule type" value="Genomic_DNA"/>
</dbReference>
<dbReference type="RefSeq" id="WP_209737833.1">
    <property type="nucleotide sequence ID" value="NZ_CP072611.1"/>
</dbReference>
<comment type="pathway">
    <text evidence="1">Lipid metabolism.</text>
</comment>
<keyword evidence="2" id="KW-0808">Transferase</keyword>
<accession>A0ABW5CGZ2</accession>
<dbReference type="InterPro" id="IPR002123">
    <property type="entry name" value="Plipid/glycerol_acylTrfase"/>
</dbReference>
<evidence type="ECO:0000313" key="6">
    <source>
        <dbReference type="Proteomes" id="UP001597371"/>
    </source>
</evidence>
<dbReference type="GO" id="GO:0016746">
    <property type="term" value="F:acyltransferase activity"/>
    <property type="evidence" value="ECO:0007669"/>
    <property type="project" value="UniProtKB-KW"/>
</dbReference>
<dbReference type="Proteomes" id="UP001597371">
    <property type="component" value="Unassembled WGS sequence"/>
</dbReference>
<proteinExistence type="predicted"/>
<evidence type="ECO:0000256" key="2">
    <source>
        <dbReference type="ARBA" id="ARBA00022679"/>
    </source>
</evidence>
<dbReference type="SMART" id="SM00563">
    <property type="entry name" value="PlsC"/>
    <property type="match status" value="1"/>
</dbReference>
<reference evidence="6" key="1">
    <citation type="journal article" date="2019" name="Int. J. Syst. Evol. Microbiol.">
        <title>The Global Catalogue of Microorganisms (GCM) 10K type strain sequencing project: providing services to taxonomists for standard genome sequencing and annotation.</title>
        <authorList>
            <consortium name="The Broad Institute Genomics Platform"/>
            <consortium name="The Broad Institute Genome Sequencing Center for Infectious Disease"/>
            <person name="Wu L."/>
            <person name="Ma J."/>
        </authorList>
    </citation>
    <scope>NUCLEOTIDE SEQUENCE [LARGE SCALE GENOMIC DNA]</scope>
    <source>
        <strain evidence="6">ZS-35-S2</strain>
    </source>
</reference>
<keyword evidence="6" id="KW-1185">Reference proteome</keyword>
<evidence type="ECO:0000313" key="5">
    <source>
        <dbReference type="EMBL" id="MFD2236539.1"/>
    </source>
</evidence>
<sequence>MIDDMLVGLARFLVGGRPDWIGAQPSPRQRIYFANHGSHLDTILLWAAMPKSLRATTHPVAAADYWGKDRLRRAIAIGLLNSVLVDRAGSAGGKDPLAPLEEQLRRGHSLIIFPEGTRGGAKLPGPFKSGLFRLATRFPEAELVPVYLENLSRAFPRGAFLPVPISCHVRIGAPLRLGEGEEKDAFLIRARDAIVAMAQVR</sequence>
<evidence type="ECO:0000259" key="4">
    <source>
        <dbReference type="SMART" id="SM00563"/>
    </source>
</evidence>
<comment type="caution">
    <text evidence="5">The sequence shown here is derived from an EMBL/GenBank/DDBJ whole genome shotgun (WGS) entry which is preliminary data.</text>
</comment>
<evidence type="ECO:0000256" key="3">
    <source>
        <dbReference type="ARBA" id="ARBA00023315"/>
    </source>
</evidence>
<keyword evidence="3 5" id="KW-0012">Acyltransferase</keyword>
<protein>
    <submittedName>
        <fullName evidence="5">Lysophospholipid acyltransferase family protein</fullName>
    </submittedName>
</protein>
<organism evidence="5 6">
    <name type="scientific">Aureimonas populi</name>
    <dbReference type="NCBI Taxonomy" id="1701758"/>
    <lineage>
        <taxon>Bacteria</taxon>
        <taxon>Pseudomonadati</taxon>
        <taxon>Pseudomonadota</taxon>
        <taxon>Alphaproteobacteria</taxon>
        <taxon>Hyphomicrobiales</taxon>
        <taxon>Aurantimonadaceae</taxon>
        <taxon>Aureimonas</taxon>
    </lineage>
</organism>
<dbReference type="SUPFAM" id="SSF69593">
    <property type="entry name" value="Glycerol-3-phosphate (1)-acyltransferase"/>
    <property type="match status" value="1"/>
</dbReference>
<dbReference type="Pfam" id="PF01553">
    <property type="entry name" value="Acyltransferase"/>
    <property type="match status" value="1"/>
</dbReference>
<gene>
    <name evidence="5" type="ORF">ACFSKQ_03550</name>
</gene>
<feature type="domain" description="Phospholipid/glycerol acyltransferase" evidence="4">
    <location>
        <begin position="30"/>
        <end position="151"/>
    </location>
</feature>